<feature type="signal peptide" evidence="1">
    <location>
        <begin position="1"/>
        <end position="25"/>
    </location>
</feature>
<evidence type="ECO:0000259" key="2">
    <source>
        <dbReference type="Pfam" id="PF13229"/>
    </source>
</evidence>
<reference evidence="3" key="1">
    <citation type="submission" date="2022-02" db="EMBL/GenBank/DDBJ databases">
        <title>Coral-associated bacteria.</title>
        <authorList>
            <person name="Tang K."/>
            <person name="Wang X."/>
        </authorList>
    </citation>
    <scope>NUCLEOTIDE SEQUENCE</scope>
    <source>
        <strain evidence="3">SCSIO 43006</strain>
    </source>
</reference>
<dbReference type="Proteomes" id="UP001055658">
    <property type="component" value="Chromosome"/>
</dbReference>
<organism evidence="3 4">
    <name type="scientific">Microbulbifer variabilis</name>
    <dbReference type="NCBI Taxonomy" id="266805"/>
    <lineage>
        <taxon>Bacteria</taxon>
        <taxon>Pseudomonadati</taxon>
        <taxon>Pseudomonadota</taxon>
        <taxon>Gammaproteobacteria</taxon>
        <taxon>Cellvibrionales</taxon>
        <taxon>Microbulbiferaceae</taxon>
        <taxon>Microbulbifer</taxon>
    </lineage>
</organism>
<name>A0ABY4V6S5_9GAMM</name>
<evidence type="ECO:0000313" key="4">
    <source>
        <dbReference type="Proteomes" id="UP001055658"/>
    </source>
</evidence>
<feature type="chain" id="PRO_5047547964" evidence="1">
    <location>
        <begin position="26"/>
        <end position="512"/>
    </location>
</feature>
<proteinExistence type="predicted"/>
<dbReference type="RefSeq" id="WP_252082059.1">
    <property type="nucleotide sequence ID" value="NZ_CP092418.1"/>
</dbReference>
<keyword evidence="4" id="KW-1185">Reference proteome</keyword>
<dbReference type="Pfam" id="PF13229">
    <property type="entry name" value="Beta_helix"/>
    <property type="match status" value="1"/>
</dbReference>
<sequence length="512" mass="55537">MKKYLSKVATIGGVIWSLLSINSAACVTLDSVPIQNVANDEKLINLNESLTLCPTEEVVYGTRFKVKASNIVLDCGGNTFDGMLSAPENYVSRALDSMSSLENVVIKNCKFKNYQSGLILAPSTLGISGANYITGLKKFTISNVTIENTEGGDDGNGEGVIVGPYSQDFLIENTLIKDTKLSGLYLEANSIRTKVVDSYFLHNGFSGGTEGREAIAIDASSGNVISGNTFVDNKYAAITTYKNCGESNTYRAMHANNNIIEDNVFKYHDNHDAGAAIIIASRQGKTISGCSDETIGGYIDKYFDYSKFNVIRNNAFINNITSIKLMDSFQTVIGNTFHGTTWTDLNDSGIEHNSVYDLAIGNAILSDFNSPVIGISVLNNVTRTSTTNASGRTFVSNHSSVAHFSGNTDAYYRCLSDSKAPGNTCSQVLGLSNRCEISATSCPARSSYPNAQEFPSKWFDTTYGSNVSQDICAARAKDLWQWCDDESSSTFFVTSKFVKNNYLQEETVYGGS</sequence>
<evidence type="ECO:0000313" key="3">
    <source>
        <dbReference type="EMBL" id="USD19969.1"/>
    </source>
</evidence>
<dbReference type="InterPro" id="IPR039448">
    <property type="entry name" value="Beta_helix"/>
</dbReference>
<gene>
    <name evidence="3" type="ORF">MJO52_12860</name>
</gene>
<evidence type="ECO:0000256" key="1">
    <source>
        <dbReference type="SAM" id="SignalP"/>
    </source>
</evidence>
<dbReference type="InterPro" id="IPR006626">
    <property type="entry name" value="PbH1"/>
</dbReference>
<dbReference type="InterPro" id="IPR011050">
    <property type="entry name" value="Pectin_lyase_fold/virulence"/>
</dbReference>
<protein>
    <submittedName>
        <fullName evidence="3">Right-handed parallel beta-helix repeat-containing protein</fullName>
    </submittedName>
</protein>
<dbReference type="SUPFAM" id="SSF51126">
    <property type="entry name" value="Pectin lyase-like"/>
    <property type="match status" value="1"/>
</dbReference>
<dbReference type="Gene3D" id="2.160.20.10">
    <property type="entry name" value="Single-stranded right-handed beta-helix, Pectin lyase-like"/>
    <property type="match status" value="1"/>
</dbReference>
<dbReference type="EMBL" id="CP092418">
    <property type="protein sequence ID" value="USD19969.1"/>
    <property type="molecule type" value="Genomic_DNA"/>
</dbReference>
<dbReference type="InterPro" id="IPR012334">
    <property type="entry name" value="Pectin_lyas_fold"/>
</dbReference>
<accession>A0ABY4V6S5</accession>
<feature type="domain" description="Right handed beta helix" evidence="2">
    <location>
        <begin position="103"/>
        <end position="246"/>
    </location>
</feature>
<dbReference type="SMART" id="SM00710">
    <property type="entry name" value="PbH1"/>
    <property type="match status" value="7"/>
</dbReference>
<keyword evidence="1" id="KW-0732">Signal</keyword>